<gene>
    <name evidence="2" type="ORF">R3P38DRAFT_2812262</name>
</gene>
<comment type="caution">
    <text evidence="2">The sequence shown here is derived from an EMBL/GenBank/DDBJ whole genome shotgun (WGS) entry which is preliminary data.</text>
</comment>
<reference evidence="2 3" key="1">
    <citation type="journal article" date="2024" name="J Genomics">
        <title>Draft genome sequencing and assembly of Favolaschia claudopus CIRM-BRFM 2984 isolated from oak limbs.</title>
        <authorList>
            <person name="Navarro D."/>
            <person name="Drula E."/>
            <person name="Chaduli D."/>
            <person name="Cazenave R."/>
            <person name="Ahrendt S."/>
            <person name="Wang J."/>
            <person name="Lipzen A."/>
            <person name="Daum C."/>
            <person name="Barry K."/>
            <person name="Grigoriev I.V."/>
            <person name="Favel A."/>
            <person name="Rosso M.N."/>
            <person name="Martin F."/>
        </authorList>
    </citation>
    <scope>NUCLEOTIDE SEQUENCE [LARGE SCALE GENOMIC DNA]</scope>
    <source>
        <strain evidence="2 3">CIRM-BRFM 2984</strain>
    </source>
</reference>
<dbReference type="EMBL" id="JAWWNJ010000188">
    <property type="protein sequence ID" value="KAK6974076.1"/>
    <property type="molecule type" value="Genomic_DNA"/>
</dbReference>
<name>A0AAV9Z7I8_9AGAR</name>
<accession>A0AAV9Z7I8</accession>
<dbReference type="Proteomes" id="UP001362999">
    <property type="component" value="Unassembled WGS sequence"/>
</dbReference>
<evidence type="ECO:0000313" key="2">
    <source>
        <dbReference type="EMBL" id="KAK6974076.1"/>
    </source>
</evidence>
<proteinExistence type="predicted"/>
<evidence type="ECO:0000256" key="1">
    <source>
        <dbReference type="SAM" id="MobiDB-lite"/>
    </source>
</evidence>
<feature type="region of interest" description="Disordered" evidence="1">
    <location>
        <begin position="48"/>
        <end position="72"/>
    </location>
</feature>
<feature type="compositionally biased region" description="Basic and acidic residues" evidence="1">
    <location>
        <begin position="48"/>
        <end position="58"/>
    </location>
</feature>
<sequence length="206" mass="23004">MARMSLSCIKKSVDSAIAFPSLVTNSTVSIVEPRLDLSNNPTYKDCNHCGRTRTRDKTGNTTPDPIPGVAKRKPKHFITSSFSQPLKSRVLTRPKLMNSLWITSVSGNEPLRATEGLGNERRLERYPLASSTDGKLRLSCRSLGVLTDRKASIIGIRATLGMRVQSKASHLILKVLALFIMKDLVRQLWHHFRPLKPTAENVRECI</sequence>
<protein>
    <submittedName>
        <fullName evidence="2">Uncharacterized protein</fullName>
    </submittedName>
</protein>
<keyword evidence="3" id="KW-1185">Reference proteome</keyword>
<dbReference type="AlphaFoldDB" id="A0AAV9Z7I8"/>
<organism evidence="2 3">
    <name type="scientific">Favolaschia claudopus</name>
    <dbReference type="NCBI Taxonomy" id="2862362"/>
    <lineage>
        <taxon>Eukaryota</taxon>
        <taxon>Fungi</taxon>
        <taxon>Dikarya</taxon>
        <taxon>Basidiomycota</taxon>
        <taxon>Agaricomycotina</taxon>
        <taxon>Agaricomycetes</taxon>
        <taxon>Agaricomycetidae</taxon>
        <taxon>Agaricales</taxon>
        <taxon>Marasmiineae</taxon>
        <taxon>Mycenaceae</taxon>
        <taxon>Favolaschia</taxon>
    </lineage>
</organism>
<evidence type="ECO:0000313" key="3">
    <source>
        <dbReference type="Proteomes" id="UP001362999"/>
    </source>
</evidence>